<reference evidence="2" key="1">
    <citation type="journal article" date="2011" name="Nat. Genet.">
        <title>The Arabidopsis lyrata genome sequence and the basis of rapid genome size change.</title>
        <authorList>
            <person name="Hu T.T."/>
            <person name="Pattyn P."/>
            <person name="Bakker E.G."/>
            <person name="Cao J."/>
            <person name="Cheng J.-F."/>
            <person name="Clark R.M."/>
            <person name="Fahlgren N."/>
            <person name="Fawcett J.A."/>
            <person name="Grimwood J."/>
            <person name="Gundlach H."/>
            <person name="Haberer G."/>
            <person name="Hollister J.D."/>
            <person name="Ossowski S."/>
            <person name="Ottilar R.P."/>
            <person name="Salamov A.A."/>
            <person name="Schneeberger K."/>
            <person name="Spannagl M."/>
            <person name="Wang X."/>
            <person name="Yang L."/>
            <person name="Nasrallah M.E."/>
            <person name="Bergelson J."/>
            <person name="Carrington J.C."/>
            <person name="Gaut B.S."/>
            <person name="Schmutz J."/>
            <person name="Mayer K.F.X."/>
            <person name="Van de Peer Y."/>
            <person name="Grigoriev I.V."/>
            <person name="Nordborg M."/>
            <person name="Weigel D."/>
            <person name="Guo Y.-L."/>
        </authorList>
    </citation>
    <scope>NUCLEOTIDE SEQUENCE [LARGE SCALE GENOMIC DNA]</scope>
    <source>
        <strain evidence="2">cv. MN47</strain>
    </source>
</reference>
<gene>
    <name evidence="1" type="ORF">ARALYDRAFT_908334</name>
</gene>
<dbReference type="eggNOG" id="KOG1075">
    <property type="taxonomic scope" value="Eukaryota"/>
</dbReference>
<organism evidence="2">
    <name type="scientific">Arabidopsis lyrata subsp. lyrata</name>
    <name type="common">Lyre-leaved rock-cress</name>
    <dbReference type="NCBI Taxonomy" id="81972"/>
    <lineage>
        <taxon>Eukaryota</taxon>
        <taxon>Viridiplantae</taxon>
        <taxon>Streptophyta</taxon>
        <taxon>Embryophyta</taxon>
        <taxon>Tracheophyta</taxon>
        <taxon>Spermatophyta</taxon>
        <taxon>Magnoliopsida</taxon>
        <taxon>eudicotyledons</taxon>
        <taxon>Gunneridae</taxon>
        <taxon>Pentapetalae</taxon>
        <taxon>rosids</taxon>
        <taxon>malvids</taxon>
        <taxon>Brassicales</taxon>
        <taxon>Brassicaceae</taxon>
        <taxon>Camelineae</taxon>
        <taxon>Arabidopsis</taxon>
    </lineage>
</organism>
<evidence type="ECO:0008006" key="3">
    <source>
        <dbReference type="Google" id="ProtNLM"/>
    </source>
</evidence>
<proteinExistence type="predicted"/>
<keyword evidence="2" id="KW-1185">Reference proteome</keyword>
<protein>
    <recommendedName>
        <fullName evidence="3">RNase H type-1 domain-containing protein</fullName>
    </recommendedName>
</protein>
<name>D7LXJ4_ARALL</name>
<sequence length="494" mass="54358">MDKIKVLLKSPSRFTLAQPPRRHFPAASALAGVASTSFPSCHRYRSLQILSVLGFELIGDSSLRSLSFVSTVCFAPHRRVGVASSSSVMIQTLLAKTFWFWFWSSPESVPVSPPEDFRNPLPHPSPATSAGKHLQLGIVPSANLPSIPPESFGAVTCFLTLVVNFVVWLGLVQPFVSSSDTYVAIPSASWANFVMKIDCTRHQIGSLFNGDMWFSRPLPTSYMTSESLVSMTLLCMVQWSIYCLLLVPNYLSMRFHLFQLPQYEDVLRFKQSFVRVVVLSLGGWHIGRQSLETLVPSFGKDSNRSGVLSDHLFSDSDFPCIEDLISLVLTFSVVNGSVQNFGFGISCVVDRLCDRLGFTEDDICVIKSQPIQLQAHKIEEQRVDMASFFTASWLANFIGCGLEWIRKAPLTATIQHGSFSRPSVSSVLAAEVLASKVAISAALVLGVSRLACYSDCDLFLLLNAGGLANKLEGILADFSELSSKFISISFYFVP</sequence>
<evidence type="ECO:0000313" key="2">
    <source>
        <dbReference type="Proteomes" id="UP000008694"/>
    </source>
</evidence>
<dbReference type="Proteomes" id="UP000008694">
    <property type="component" value="Unassembled WGS sequence"/>
</dbReference>
<evidence type="ECO:0000313" key="1">
    <source>
        <dbReference type="EMBL" id="EFH47355.1"/>
    </source>
</evidence>
<dbReference type="Gramene" id="scaffold_600391.1">
    <property type="protein sequence ID" value="scaffold_600391.1"/>
    <property type="gene ID" value="scaffold_600391.1"/>
</dbReference>
<dbReference type="AlphaFoldDB" id="D7LXJ4"/>
<accession>D7LXJ4</accession>
<dbReference type="HOGENOM" id="CLU_552494_0_0_1"/>
<dbReference type="EMBL" id="GL348718">
    <property type="protein sequence ID" value="EFH47355.1"/>
    <property type="molecule type" value="Genomic_DNA"/>
</dbReference>
<dbReference type="eggNOG" id="KOG0017">
    <property type="taxonomic scope" value="Eukaryota"/>
</dbReference>